<sequence length="101" mass="11959">MLKVAFPVGEFFHEHHEHHSAEEICTHATNKKCQHEAHFSDSHQHPIDCIFFQLHNFFVQPYFIYTLLEQNNSTRFVDQEKNYIAYHLYTSTRAPPSVVLS</sequence>
<dbReference type="EMBL" id="CDOI01000013">
    <property type="protein sequence ID" value="CEN43513.1"/>
    <property type="molecule type" value="Genomic_DNA"/>
</dbReference>
<reference evidence="1 3" key="1">
    <citation type="submission" date="2015-01" db="EMBL/GenBank/DDBJ databases">
        <authorList>
            <person name="MANFREDI Pablo"/>
        </authorList>
    </citation>
    <scope>NUCLEOTIDE SEQUENCE [LARGE SCALE GENOMIC DNA]</scope>
    <source>
        <strain evidence="1 3">CcD38</strain>
    </source>
</reference>
<dbReference type="RefSeq" id="WP_042343153.1">
    <property type="nucleotide sequence ID" value="NZ_JBIUQL010000005.1"/>
</dbReference>
<evidence type="ECO:0000313" key="2">
    <source>
        <dbReference type="EMBL" id="RIY35415.1"/>
    </source>
</evidence>
<keyword evidence="3" id="KW-1185">Reference proteome</keyword>
<evidence type="ECO:0000313" key="4">
    <source>
        <dbReference type="Proteomes" id="UP000265497"/>
    </source>
</evidence>
<organism evidence="1 3">
    <name type="scientific">Capnocytophaga canis</name>
    <dbReference type="NCBI Taxonomy" id="1848903"/>
    <lineage>
        <taxon>Bacteria</taxon>
        <taxon>Pseudomonadati</taxon>
        <taxon>Bacteroidota</taxon>
        <taxon>Flavobacteriia</taxon>
        <taxon>Flavobacteriales</taxon>
        <taxon>Flavobacteriaceae</taxon>
        <taxon>Capnocytophaga</taxon>
    </lineage>
</organism>
<gene>
    <name evidence="1" type="ORF">CCAND38_110018</name>
    <name evidence="2" type="ORF">CKY20_10500</name>
</gene>
<protein>
    <submittedName>
        <fullName evidence="1">Uncharacterized protein</fullName>
    </submittedName>
</protein>
<dbReference type="AlphaFoldDB" id="A0A0B7HV59"/>
<evidence type="ECO:0000313" key="1">
    <source>
        <dbReference type="EMBL" id="CEN43513.1"/>
    </source>
</evidence>
<dbReference type="Proteomes" id="UP000265497">
    <property type="component" value="Unassembled WGS sequence"/>
</dbReference>
<proteinExistence type="predicted"/>
<accession>A0A0B7HV59</accession>
<name>A0A0B7HV59_9FLAO</name>
<dbReference type="Proteomes" id="UP000045051">
    <property type="component" value="Unassembled WGS sequence"/>
</dbReference>
<dbReference type="EMBL" id="NSDI01000012">
    <property type="protein sequence ID" value="RIY35415.1"/>
    <property type="molecule type" value="Genomic_DNA"/>
</dbReference>
<reference evidence="2 4" key="2">
    <citation type="submission" date="2017-08" db="EMBL/GenBank/DDBJ databases">
        <title>Capnocytophaga canis 17-158 assembly.</title>
        <authorList>
            <person name="Gulvik C.A."/>
        </authorList>
    </citation>
    <scope>NUCLEOTIDE SEQUENCE [LARGE SCALE GENOMIC DNA]</scope>
    <source>
        <strain evidence="2 4">17-158</strain>
    </source>
</reference>
<evidence type="ECO:0000313" key="3">
    <source>
        <dbReference type="Proteomes" id="UP000045051"/>
    </source>
</evidence>